<feature type="region of interest" description="Disordered" evidence="1">
    <location>
        <begin position="53"/>
        <end position="76"/>
    </location>
</feature>
<proteinExistence type="predicted"/>
<evidence type="ECO:0000256" key="1">
    <source>
        <dbReference type="SAM" id="MobiDB-lite"/>
    </source>
</evidence>
<sequence>MATSMTLRRVARFGNVFVKNGTLFVRPHIFKPPIIKHQLKGNGFPVRLLSTATAESPQTKSESDYHSIIKNTEKGT</sequence>
<evidence type="ECO:0000313" key="2">
    <source>
        <dbReference type="EMBL" id="KAJ9599035.1"/>
    </source>
</evidence>
<accession>A0AAD8EQ46</accession>
<feature type="non-terminal residue" evidence="2">
    <location>
        <position position="76"/>
    </location>
</feature>
<reference evidence="2" key="2">
    <citation type="submission" date="2023-05" db="EMBL/GenBank/DDBJ databases">
        <authorList>
            <person name="Fouks B."/>
        </authorList>
    </citation>
    <scope>NUCLEOTIDE SEQUENCE</scope>
    <source>
        <strain evidence="2">Stay&amp;Tobe</strain>
        <tissue evidence="2">Testes</tissue>
    </source>
</reference>
<dbReference type="EMBL" id="JASPKZ010000839">
    <property type="protein sequence ID" value="KAJ9599035.1"/>
    <property type="molecule type" value="Genomic_DNA"/>
</dbReference>
<comment type="caution">
    <text evidence="2">The sequence shown here is derived from an EMBL/GenBank/DDBJ whole genome shotgun (WGS) entry which is preliminary data.</text>
</comment>
<organism evidence="2 3">
    <name type="scientific">Diploptera punctata</name>
    <name type="common">Pacific beetle cockroach</name>
    <dbReference type="NCBI Taxonomy" id="6984"/>
    <lineage>
        <taxon>Eukaryota</taxon>
        <taxon>Metazoa</taxon>
        <taxon>Ecdysozoa</taxon>
        <taxon>Arthropoda</taxon>
        <taxon>Hexapoda</taxon>
        <taxon>Insecta</taxon>
        <taxon>Pterygota</taxon>
        <taxon>Neoptera</taxon>
        <taxon>Polyneoptera</taxon>
        <taxon>Dictyoptera</taxon>
        <taxon>Blattodea</taxon>
        <taxon>Blaberoidea</taxon>
        <taxon>Blaberidae</taxon>
        <taxon>Diplopterinae</taxon>
        <taxon>Diploptera</taxon>
    </lineage>
</organism>
<reference evidence="2" key="1">
    <citation type="journal article" date="2023" name="IScience">
        <title>Live-bearing cockroach genome reveals convergent evolutionary mechanisms linked to viviparity in insects and beyond.</title>
        <authorList>
            <person name="Fouks B."/>
            <person name="Harrison M.C."/>
            <person name="Mikhailova A.A."/>
            <person name="Marchal E."/>
            <person name="English S."/>
            <person name="Carruthers M."/>
            <person name="Jennings E.C."/>
            <person name="Chiamaka E.L."/>
            <person name="Frigard R.A."/>
            <person name="Pippel M."/>
            <person name="Attardo G.M."/>
            <person name="Benoit J.B."/>
            <person name="Bornberg-Bauer E."/>
            <person name="Tobe S.S."/>
        </authorList>
    </citation>
    <scope>NUCLEOTIDE SEQUENCE</scope>
    <source>
        <strain evidence="2">Stay&amp;Tobe</strain>
    </source>
</reference>
<evidence type="ECO:0000313" key="3">
    <source>
        <dbReference type="Proteomes" id="UP001233999"/>
    </source>
</evidence>
<protein>
    <submittedName>
        <fullName evidence="2">Uncharacterized protein</fullName>
    </submittedName>
</protein>
<dbReference type="Proteomes" id="UP001233999">
    <property type="component" value="Unassembled WGS sequence"/>
</dbReference>
<dbReference type="AlphaFoldDB" id="A0AAD8EQ46"/>
<feature type="compositionally biased region" description="Basic and acidic residues" evidence="1">
    <location>
        <begin position="61"/>
        <end position="76"/>
    </location>
</feature>
<gene>
    <name evidence="2" type="ORF">L9F63_010492</name>
</gene>
<name>A0AAD8EQ46_DIPPU</name>
<keyword evidence="3" id="KW-1185">Reference proteome</keyword>